<reference evidence="4" key="1">
    <citation type="submission" date="2016-03" db="EMBL/GenBank/DDBJ databases">
        <authorList>
            <person name="Ploux O."/>
        </authorList>
    </citation>
    <scope>NUCLEOTIDE SEQUENCE [LARGE SCALE GENOMIC DNA]</scope>
    <source>
        <strain evidence="4">BS258</strain>
    </source>
</reference>
<proteinExistence type="inferred from homology"/>
<dbReference type="InterPro" id="IPR002347">
    <property type="entry name" value="SDR_fam"/>
</dbReference>
<keyword evidence="2" id="KW-0560">Oxidoreductase</keyword>
<dbReference type="SUPFAM" id="SSF51735">
    <property type="entry name" value="NAD(P)-binding Rossmann-fold domains"/>
    <property type="match status" value="1"/>
</dbReference>
<sequence length="267" mass="28086">MGDLEGKIAVVLGAGTVGDEIGNGRATALLMAQHGATVICVDRDGGLAERTAEMVSRDGGRAESLAIDATDEGQVRDLIAEVVDKYGRIDVLDNNIGIAVVGGVTQLSESDWDRVIATNLKTAINGMKYVIPAMLEQGSGSIINVSSLAAIRWSGVPYAAYYSTKAALSHLSRTTAVEHAAAGIRVNSVLPGLIKTPMVANTTGMTDAYGSSDVESMWEERSKQVPMKRMGEPWDVAEAVVFLASDRSKFVNGVDLVVDGGMSVKVN</sequence>
<name>A0A142NPE1_BRELN</name>
<dbReference type="GO" id="GO:0048038">
    <property type="term" value="F:quinone binding"/>
    <property type="evidence" value="ECO:0007669"/>
    <property type="project" value="TreeGrafter"/>
</dbReference>
<dbReference type="InterPro" id="IPR036291">
    <property type="entry name" value="NAD(P)-bd_dom_sf"/>
</dbReference>
<evidence type="ECO:0000256" key="2">
    <source>
        <dbReference type="ARBA" id="ARBA00023002"/>
    </source>
</evidence>
<dbReference type="EMBL" id="CP014869">
    <property type="protein sequence ID" value="AMT94240.1"/>
    <property type="molecule type" value="Genomic_DNA"/>
</dbReference>
<evidence type="ECO:0000256" key="1">
    <source>
        <dbReference type="ARBA" id="ARBA00006484"/>
    </source>
</evidence>
<comment type="similarity">
    <text evidence="1">Belongs to the short-chain dehydrogenases/reductases (SDR) family.</text>
</comment>
<dbReference type="Proteomes" id="UP000075950">
    <property type="component" value="Chromosome"/>
</dbReference>
<dbReference type="FunFam" id="3.40.50.720:FF:000084">
    <property type="entry name" value="Short-chain dehydrogenase reductase"/>
    <property type="match status" value="1"/>
</dbReference>
<protein>
    <submittedName>
        <fullName evidence="3">3-oxoacyl-ACP reductase</fullName>
    </submittedName>
</protein>
<dbReference type="CDD" id="cd05233">
    <property type="entry name" value="SDR_c"/>
    <property type="match status" value="1"/>
</dbReference>
<dbReference type="GO" id="GO:0006633">
    <property type="term" value="P:fatty acid biosynthetic process"/>
    <property type="evidence" value="ECO:0007669"/>
    <property type="project" value="TreeGrafter"/>
</dbReference>
<evidence type="ECO:0000313" key="4">
    <source>
        <dbReference type="Proteomes" id="UP000075950"/>
    </source>
</evidence>
<dbReference type="Pfam" id="PF13561">
    <property type="entry name" value="adh_short_C2"/>
    <property type="match status" value="1"/>
</dbReference>
<gene>
    <name evidence="3" type="ORF">A2T55_11000</name>
</gene>
<dbReference type="PANTHER" id="PTHR42760">
    <property type="entry name" value="SHORT-CHAIN DEHYDROGENASES/REDUCTASES FAMILY MEMBER"/>
    <property type="match status" value="1"/>
</dbReference>
<dbReference type="Gene3D" id="3.40.50.720">
    <property type="entry name" value="NAD(P)-binding Rossmann-like Domain"/>
    <property type="match status" value="1"/>
</dbReference>
<dbReference type="PRINTS" id="PR00080">
    <property type="entry name" value="SDRFAMILY"/>
</dbReference>
<dbReference type="KEGG" id="bly:A2T55_11000"/>
<accession>A0A142NPE1</accession>
<dbReference type="AlphaFoldDB" id="A0A142NPE1"/>
<dbReference type="PANTHER" id="PTHR42760:SF122">
    <property type="entry name" value="NAD(P)-BINDING PROTEIN"/>
    <property type="match status" value="1"/>
</dbReference>
<dbReference type="RefSeq" id="WP_062861856.1">
    <property type="nucleotide sequence ID" value="NZ_CP014869.1"/>
</dbReference>
<dbReference type="PRINTS" id="PR00081">
    <property type="entry name" value="GDHRDH"/>
</dbReference>
<dbReference type="GO" id="GO:0016616">
    <property type="term" value="F:oxidoreductase activity, acting on the CH-OH group of donors, NAD or NADP as acceptor"/>
    <property type="evidence" value="ECO:0007669"/>
    <property type="project" value="TreeGrafter"/>
</dbReference>
<organism evidence="3 4">
    <name type="scientific">Brevibacterium linens</name>
    <dbReference type="NCBI Taxonomy" id="1703"/>
    <lineage>
        <taxon>Bacteria</taxon>
        <taxon>Bacillati</taxon>
        <taxon>Actinomycetota</taxon>
        <taxon>Actinomycetes</taxon>
        <taxon>Micrococcales</taxon>
        <taxon>Brevibacteriaceae</taxon>
        <taxon>Brevibacterium</taxon>
    </lineage>
</organism>
<evidence type="ECO:0000313" key="3">
    <source>
        <dbReference type="EMBL" id="AMT94240.1"/>
    </source>
</evidence>